<dbReference type="InterPro" id="IPR044068">
    <property type="entry name" value="CB"/>
</dbReference>
<dbReference type="Proteomes" id="UP001597296">
    <property type="component" value="Unassembled WGS sequence"/>
</dbReference>
<gene>
    <name evidence="8" type="primary">xerC</name>
    <name evidence="8" type="ORF">ACFSNB_13315</name>
</gene>
<evidence type="ECO:0000256" key="2">
    <source>
        <dbReference type="ARBA" id="ARBA00022908"/>
    </source>
</evidence>
<dbReference type="PROSITE" id="PS51898">
    <property type="entry name" value="TYR_RECOMBINASE"/>
    <property type="match status" value="1"/>
</dbReference>
<dbReference type="InterPro" id="IPR002104">
    <property type="entry name" value="Integrase_catalytic"/>
</dbReference>
<dbReference type="PANTHER" id="PTHR30349:SF64">
    <property type="entry name" value="PROPHAGE INTEGRASE INTD-RELATED"/>
    <property type="match status" value="1"/>
</dbReference>
<keyword evidence="2" id="KW-0229">DNA integration</keyword>
<accession>A0ABW5CC03</accession>
<dbReference type="InterPro" id="IPR011010">
    <property type="entry name" value="DNA_brk_join_enz"/>
</dbReference>
<keyword evidence="9" id="KW-1185">Reference proteome</keyword>
<feature type="domain" description="Core-binding (CB)" evidence="7">
    <location>
        <begin position="64"/>
        <end position="143"/>
    </location>
</feature>
<evidence type="ECO:0000259" key="6">
    <source>
        <dbReference type="PROSITE" id="PS51898"/>
    </source>
</evidence>
<evidence type="ECO:0000256" key="4">
    <source>
        <dbReference type="ARBA" id="ARBA00023172"/>
    </source>
</evidence>
<dbReference type="InterPro" id="IPR010998">
    <property type="entry name" value="Integrase_recombinase_N"/>
</dbReference>
<organism evidence="8 9">
    <name type="scientific">Phaeospirillum tilakii</name>
    <dbReference type="NCBI Taxonomy" id="741673"/>
    <lineage>
        <taxon>Bacteria</taxon>
        <taxon>Pseudomonadati</taxon>
        <taxon>Pseudomonadota</taxon>
        <taxon>Alphaproteobacteria</taxon>
        <taxon>Rhodospirillales</taxon>
        <taxon>Rhodospirillaceae</taxon>
        <taxon>Phaeospirillum</taxon>
    </lineage>
</organism>
<dbReference type="PROSITE" id="PS51900">
    <property type="entry name" value="CB"/>
    <property type="match status" value="1"/>
</dbReference>
<keyword evidence="4" id="KW-0233">DNA recombination</keyword>
<evidence type="ECO:0000256" key="5">
    <source>
        <dbReference type="PROSITE-ProRule" id="PRU01248"/>
    </source>
</evidence>
<dbReference type="Pfam" id="PF00589">
    <property type="entry name" value="Phage_integrase"/>
    <property type="match status" value="1"/>
</dbReference>
<dbReference type="PANTHER" id="PTHR30349">
    <property type="entry name" value="PHAGE INTEGRASE-RELATED"/>
    <property type="match status" value="1"/>
</dbReference>
<comment type="similarity">
    <text evidence="1">Belongs to the 'phage' integrase family.</text>
</comment>
<dbReference type="Gene3D" id="1.10.443.10">
    <property type="entry name" value="Intergrase catalytic core"/>
    <property type="match status" value="1"/>
</dbReference>
<evidence type="ECO:0000259" key="7">
    <source>
        <dbReference type="PROSITE" id="PS51900"/>
    </source>
</evidence>
<dbReference type="Gene3D" id="1.10.150.130">
    <property type="match status" value="1"/>
</dbReference>
<name>A0ABW5CC03_9PROT</name>
<proteinExistence type="inferred from homology"/>
<evidence type="ECO:0000256" key="1">
    <source>
        <dbReference type="ARBA" id="ARBA00008857"/>
    </source>
</evidence>
<feature type="domain" description="Tyr recombinase" evidence="6">
    <location>
        <begin position="164"/>
        <end position="333"/>
    </location>
</feature>
<sequence length="340" mass="37265">MGRVNLPYVDRICDRRGVERFYYRRGGIRQRIPGAPDDAEFHAAYRAIHASFEAGGTVSAEVPGTFGHLVAAYYAASEFAQLKASTKSEYRRYLDGVRKVWGRLPVAKINRGAVKAFRDKLADRPATANAALRVVKTLFAFGVDACLVQENPAKGIRALKTSREGWMPWPPEVLEKFAAESTGAARTAFFLALYTGQRRGDVLAMRWDAIADGKIAVVQAKTGAALRVPLRPALVAELDRLAEERGGREGTIVQKADGSAYTDDGFGTIWNREQHRLGCKWPFHGLRKCATQVLFEAGCTPQEVQAITGHATLQMVQHYGQGANQARLAEAAMRKVDGGS</sequence>
<protein>
    <submittedName>
        <fullName evidence="8">Tyrosine recombinase XerC</fullName>
    </submittedName>
</protein>
<reference evidence="9" key="1">
    <citation type="journal article" date="2019" name="Int. J. Syst. Evol. Microbiol.">
        <title>The Global Catalogue of Microorganisms (GCM) 10K type strain sequencing project: providing services to taxonomists for standard genome sequencing and annotation.</title>
        <authorList>
            <consortium name="The Broad Institute Genomics Platform"/>
            <consortium name="The Broad Institute Genome Sequencing Center for Infectious Disease"/>
            <person name="Wu L."/>
            <person name="Ma J."/>
        </authorList>
    </citation>
    <scope>NUCLEOTIDE SEQUENCE [LARGE SCALE GENOMIC DNA]</scope>
    <source>
        <strain evidence="9">KCTC 15012</strain>
    </source>
</reference>
<keyword evidence="3 5" id="KW-0238">DNA-binding</keyword>
<dbReference type="InterPro" id="IPR013762">
    <property type="entry name" value="Integrase-like_cat_sf"/>
</dbReference>
<evidence type="ECO:0000313" key="9">
    <source>
        <dbReference type="Proteomes" id="UP001597296"/>
    </source>
</evidence>
<dbReference type="InterPro" id="IPR050090">
    <property type="entry name" value="Tyrosine_recombinase_XerCD"/>
</dbReference>
<dbReference type="EMBL" id="JBHUIY010000028">
    <property type="protein sequence ID" value="MFD2234785.1"/>
    <property type="molecule type" value="Genomic_DNA"/>
</dbReference>
<dbReference type="SUPFAM" id="SSF56349">
    <property type="entry name" value="DNA breaking-rejoining enzymes"/>
    <property type="match status" value="1"/>
</dbReference>
<evidence type="ECO:0000256" key="3">
    <source>
        <dbReference type="ARBA" id="ARBA00023125"/>
    </source>
</evidence>
<comment type="caution">
    <text evidence="8">The sequence shown here is derived from an EMBL/GenBank/DDBJ whole genome shotgun (WGS) entry which is preliminary data.</text>
</comment>
<evidence type="ECO:0000313" key="8">
    <source>
        <dbReference type="EMBL" id="MFD2234785.1"/>
    </source>
</evidence>